<organism evidence="1 2">
    <name type="scientific">Prosthecomicrobium pneumaticum</name>
    <dbReference type="NCBI Taxonomy" id="81895"/>
    <lineage>
        <taxon>Bacteria</taxon>
        <taxon>Pseudomonadati</taxon>
        <taxon>Pseudomonadota</taxon>
        <taxon>Alphaproteobacteria</taxon>
        <taxon>Hyphomicrobiales</taxon>
        <taxon>Kaistiaceae</taxon>
        <taxon>Prosthecomicrobium</taxon>
    </lineage>
</organism>
<evidence type="ECO:0000313" key="2">
    <source>
        <dbReference type="Proteomes" id="UP000523821"/>
    </source>
</evidence>
<keyword evidence="2" id="KW-1185">Reference proteome</keyword>
<comment type="caution">
    <text evidence="1">The sequence shown here is derived from an EMBL/GenBank/DDBJ whole genome shotgun (WGS) entry which is preliminary data.</text>
</comment>
<accession>A0A7W9CU80</accession>
<name>A0A7W9CU80_9HYPH</name>
<dbReference type="SUPFAM" id="SSF88723">
    <property type="entry name" value="PIN domain-like"/>
    <property type="match status" value="1"/>
</dbReference>
<sequence>MPREHARAFLATLLPTCLAPLDVTTTAEAWTIQDRTGFAWWDCVMLASAVQAECSVFASEDLTDGTEIGGLRIANPFLNDLAPGAP</sequence>
<protein>
    <submittedName>
        <fullName evidence="1">Putative nucleic acid-binding protein</fullName>
    </submittedName>
</protein>
<dbReference type="AlphaFoldDB" id="A0A7W9CU80"/>
<gene>
    <name evidence="1" type="ORF">GGQ63_001055</name>
</gene>
<dbReference type="InterPro" id="IPR029060">
    <property type="entry name" value="PIN-like_dom_sf"/>
</dbReference>
<proteinExistence type="predicted"/>
<reference evidence="1 2" key="1">
    <citation type="submission" date="2020-08" db="EMBL/GenBank/DDBJ databases">
        <title>Genomic Encyclopedia of Type Strains, Phase IV (KMG-IV): sequencing the most valuable type-strain genomes for metagenomic binning, comparative biology and taxonomic classification.</title>
        <authorList>
            <person name="Goeker M."/>
        </authorList>
    </citation>
    <scope>NUCLEOTIDE SEQUENCE [LARGE SCALE GENOMIC DNA]</scope>
    <source>
        <strain evidence="1 2">DSM 16268</strain>
    </source>
</reference>
<dbReference type="Proteomes" id="UP000523821">
    <property type="component" value="Unassembled WGS sequence"/>
</dbReference>
<dbReference type="EMBL" id="JACHOO010000002">
    <property type="protein sequence ID" value="MBB5752003.1"/>
    <property type="molecule type" value="Genomic_DNA"/>
</dbReference>
<evidence type="ECO:0000313" key="1">
    <source>
        <dbReference type="EMBL" id="MBB5752003.1"/>
    </source>
</evidence>